<dbReference type="PROSITE" id="PS00092">
    <property type="entry name" value="N6_MTASE"/>
    <property type="match status" value="1"/>
</dbReference>
<evidence type="ECO:0000256" key="3">
    <source>
        <dbReference type="ARBA" id="ARBA00022603"/>
    </source>
</evidence>
<keyword evidence="9" id="KW-1185">Reference proteome</keyword>
<dbReference type="InterPro" id="IPR023095">
    <property type="entry name" value="Ade_MeTrfase_dom_2"/>
</dbReference>
<dbReference type="EMBL" id="ABCA03000039">
    <property type="protein sequence ID" value="EDS01336.1"/>
    <property type="molecule type" value="Genomic_DNA"/>
</dbReference>
<sequence length="302" mass="35286">MNEKVYVPPIKIQGIKTKLVPLIKKSVVMQPNSVWIEPFMGSGVVGFNIEPHQAIFADTNPYIIEFYKQIKSGAINPYVVREFLEHEGKLLEQGDDEYYYTVRTRFNTEHNPLDFLFLNRACFNGMIRFNKNYDFNVPYGHKPQRFAKAYVTKIVNQVAHVENLLKTHSWDFLCQPFETTIDMAGKSDFIYCDPPYIGRHVDYYDSWDEQSEFALHKALVESGAKFMLSTWDHNDYRENEYISTVWSDCQKITREHFYHVGAKETNRNPVIEALLTNYTVTGKQNTLLKENEQLSIFNMATV</sequence>
<dbReference type="InterPro" id="IPR012263">
    <property type="entry name" value="M_m6A_EcoRV"/>
</dbReference>
<dbReference type="GO" id="GO:0032259">
    <property type="term" value="P:methylation"/>
    <property type="evidence" value="ECO:0007669"/>
    <property type="project" value="UniProtKB-KW"/>
</dbReference>
<dbReference type="PANTHER" id="PTHR30481">
    <property type="entry name" value="DNA ADENINE METHYLASE"/>
    <property type="match status" value="1"/>
</dbReference>
<accession>B0MM13</accession>
<dbReference type="GO" id="GO:1904047">
    <property type="term" value="F:S-adenosyl-L-methionine binding"/>
    <property type="evidence" value="ECO:0007669"/>
    <property type="project" value="TreeGrafter"/>
</dbReference>
<name>B0MM13_9FIRM</name>
<reference evidence="8" key="2">
    <citation type="submission" date="2014-06" db="EMBL/GenBank/DDBJ databases">
        <title>Draft genome sequence of Eubacterium siraeum (DSM 15702).</title>
        <authorList>
            <person name="Sudarsanam P."/>
            <person name="Ley R."/>
            <person name="Guruge J."/>
            <person name="Turnbaugh P.J."/>
            <person name="Mahowald M."/>
            <person name="Liep D."/>
            <person name="Gordon J."/>
        </authorList>
    </citation>
    <scope>NUCLEOTIDE SEQUENCE</scope>
    <source>
        <strain evidence="8">DSM 15702</strain>
    </source>
</reference>
<evidence type="ECO:0000313" key="8">
    <source>
        <dbReference type="EMBL" id="EDS01336.1"/>
    </source>
</evidence>
<dbReference type="PANTHER" id="PTHR30481:SF3">
    <property type="entry name" value="DNA ADENINE METHYLASE"/>
    <property type="match status" value="1"/>
</dbReference>
<dbReference type="GO" id="GO:0009007">
    <property type="term" value="F:site-specific DNA-methyltransferase (adenine-specific) activity"/>
    <property type="evidence" value="ECO:0007669"/>
    <property type="project" value="UniProtKB-UniRule"/>
</dbReference>
<keyword evidence="5 7" id="KW-0949">S-adenosyl-L-methionine</keyword>
<dbReference type="InterPro" id="IPR002052">
    <property type="entry name" value="DNA_methylase_N6_adenine_CS"/>
</dbReference>
<dbReference type="GO" id="GO:0009307">
    <property type="term" value="P:DNA restriction-modification system"/>
    <property type="evidence" value="ECO:0007669"/>
    <property type="project" value="InterPro"/>
</dbReference>
<dbReference type="Pfam" id="PF02086">
    <property type="entry name" value="MethyltransfD12"/>
    <property type="match status" value="1"/>
</dbReference>
<dbReference type="InterPro" id="IPR012327">
    <property type="entry name" value="MeTrfase_D12"/>
</dbReference>
<reference evidence="8" key="1">
    <citation type="submission" date="2007-10" db="EMBL/GenBank/DDBJ databases">
        <authorList>
            <person name="Fulton L."/>
            <person name="Clifton S."/>
            <person name="Fulton B."/>
            <person name="Xu J."/>
            <person name="Minx P."/>
            <person name="Pepin K.H."/>
            <person name="Johnson M."/>
            <person name="Thiruvilangam P."/>
            <person name="Bhonagiri V."/>
            <person name="Nash W.E."/>
            <person name="Mardis E.R."/>
            <person name="Wilson R.K."/>
        </authorList>
    </citation>
    <scope>NUCLEOTIDE SEQUENCE [LARGE SCALE GENOMIC DNA]</scope>
    <source>
        <strain evidence="8">DSM 15702</strain>
    </source>
</reference>
<dbReference type="GO" id="GO:0006298">
    <property type="term" value="P:mismatch repair"/>
    <property type="evidence" value="ECO:0007669"/>
    <property type="project" value="TreeGrafter"/>
</dbReference>
<dbReference type="SUPFAM" id="SSF53335">
    <property type="entry name" value="S-adenosyl-L-methionine-dependent methyltransferases"/>
    <property type="match status" value="1"/>
</dbReference>
<evidence type="ECO:0000256" key="1">
    <source>
        <dbReference type="ARBA" id="ARBA00006594"/>
    </source>
</evidence>
<evidence type="ECO:0000256" key="4">
    <source>
        <dbReference type="ARBA" id="ARBA00022679"/>
    </source>
</evidence>
<keyword evidence="3 7" id="KW-0489">Methyltransferase</keyword>
<evidence type="ECO:0000256" key="5">
    <source>
        <dbReference type="ARBA" id="ARBA00022691"/>
    </source>
</evidence>
<gene>
    <name evidence="8" type="primary">dam</name>
    <name evidence="8" type="ORF">EUBSIR_00862</name>
</gene>
<comment type="similarity">
    <text evidence="1 7">Belongs to the N(4)/N(6)-methyltransferase family.</text>
</comment>
<dbReference type="PIRSF" id="PIRSF000398">
    <property type="entry name" value="M_m6A_EcoRV"/>
    <property type="match status" value="1"/>
</dbReference>
<dbReference type="InterPro" id="IPR029063">
    <property type="entry name" value="SAM-dependent_MTases_sf"/>
</dbReference>
<proteinExistence type="inferred from homology"/>
<organism evidence="8 9">
    <name type="scientific">[Eubacterium] siraeum DSM 15702</name>
    <dbReference type="NCBI Taxonomy" id="428128"/>
    <lineage>
        <taxon>Bacteria</taxon>
        <taxon>Bacillati</taxon>
        <taxon>Bacillota</taxon>
        <taxon>Clostridia</taxon>
        <taxon>Eubacteriales</taxon>
        <taxon>Oscillospiraceae</taxon>
        <taxon>Oscillospiraceae incertae sedis</taxon>
    </lineage>
</organism>
<dbReference type="PRINTS" id="PR00505">
    <property type="entry name" value="D12N6MTFRASE"/>
</dbReference>
<dbReference type="Proteomes" id="UP000005326">
    <property type="component" value="Unassembled WGS sequence"/>
</dbReference>
<protein>
    <recommendedName>
        <fullName evidence="2 7">Site-specific DNA-methyltransferase (adenine-specific)</fullName>
        <ecNumber evidence="2 7">2.1.1.72</ecNumber>
    </recommendedName>
</protein>
<comment type="catalytic activity">
    <reaction evidence="6 7">
        <text>a 2'-deoxyadenosine in DNA + S-adenosyl-L-methionine = an N(6)-methyl-2'-deoxyadenosine in DNA + S-adenosyl-L-homocysteine + H(+)</text>
        <dbReference type="Rhea" id="RHEA:15197"/>
        <dbReference type="Rhea" id="RHEA-COMP:12418"/>
        <dbReference type="Rhea" id="RHEA-COMP:12419"/>
        <dbReference type="ChEBI" id="CHEBI:15378"/>
        <dbReference type="ChEBI" id="CHEBI:57856"/>
        <dbReference type="ChEBI" id="CHEBI:59789"/>
        <dbReference type="ChEBI" id="CHEBI:90615"/>
        <dbReference type="ChEBI" id="CHEBI:90616"/>
        <dbReference type="EC" id="2.1.1.72"/>
    </reaction>
</comment>
<dbReference type="AlphaFoldDB" id="B0MM13"/>
<dbReference type="Gene3D" id="3.40.50.150">
    <property type="entry name" value="Vaccinia Virus protein VP39"/>
    <property type="match status" value="1"/>
</dbReference>
<evidence type="ECO:0000256" key="6">
    <source>
        <dbReference type="ARBA" id="ARBA00047942"/>
    </source>
</evidence>
<keyword evidence="4 7" id="KW-0808">Transferase</keyword>
<evidence type="ECO:0000256" key="2">
    <source>
        <dbReference type="ARBA" id="ARBA00011900"/>
    </source>
</evidence>
<dbReference type="GO" id="GO:0043565">
    <property type="term" value="F:sequence-specific DNA binding"/>
    <property type="evidence" value="ECO:0007669"/>
    <property type="project" value="TreeGrafter"/>
</dbReference>
<comment type="caution">
    <text evidence="8">The sequence shown here is derived from an EMBL/GenBank/DDBJ whole genome shotgun (WGS) entry which is preliminary data.</text>
</comment>
<evidence type="ECO:0000256" key="7">
    <source>
        <dbReference type="RuleBase" id="RU361257"/>
    </source>
</evidence>
<evidence type="ECO:0000313" key="9">
    <source>
        <dbReference type="Proteomes" id="UP000005326"/>
    </source>
</evidence>
<dbReference type="Gene3D" id="1.10.1020.10">
    <property type="entry name" value="Adenine-specific Methyltransferase, Domain 2"/>
    <property type="match status" value="1"/>
</dbReference>
<dbReference type="NCBIfam" id="TIGR00571">
    <property type="entry name" value="dam"/>
    <property type="match status" value="1"/>
</dbReference>
<dbReference type="EC" id="2.1.1.72" evidence="2 7"/>